<dbReference type="SMART" id="SM00432">
    <property type="entry name" value="MADS"/>
    <property type="match status" value="1"/>
</dbReference>
<keyword evidence="2" id="KW-0805">Transcription regulation</keyword>
<keyword evidence="4" id="KW-0804">Transcription</keyword>
<reference evidence="8" key="1">
    <citation type="submission" date="2020-06" db="EMBL/GenBank/DDBJ databases">
        <authorList>
            <person name="Li T."/>
            <person name="Hu X."/>
            <person name="Zhang T."/>
            <person name="Song X."/>
            <person name="Zhang H."/>
            <person name="Dai N."/>
            <person name="Sheng W."/>
            <person name="Hou X."/>
            <person name="Wei L."/>
        </authorList>
    </citation>
    <scope>NUCLEOTIDE SEQUENCE</scope>
    <source>
        <strain evidence="8">KEN1</strain>
        <tissue evidence="8">Leaf</tissue>
    </source>
</reference>
<evidence type="ECO:0000313" key="8">
    <source>
        <dbReference type="EMBL" id="KAL0393657.1"/>
    </source>
</evidence>
<feature type="domain" description="MADS-box" evidence="7">
    <location>
        <begin position="1"/>
        <end position="61"/>
    </location>
</feature>
<evidence type="ECO:0000256" key="6">
    <source>
        <dbReference type="SAM" id="MobiDB-lite"/>
    </source>
</evidence>
<dbReference type="GO" id="GO:0005634">
    <property type="term" value="C:nucleus"/>
    <property type="evidence" value="ECO:0007669"/>
    <property type="project" value="UniProtKB-SubCell"/>
</dbReference>
<protein>
    <submittedName>
        <fullName evidence="8">Agamous-like MADS-box protein</fullName>
    </submittedName>
</protein>
<feature type="compositionally biased region" description="Basic and acidic residues" evidence="6">
    <location>
        <begin position="97"/>
        <end position="108"/>
    </location>
</feature>
<proteinExistence type="predicted"/>
<dbReference type="InterPro" id="IPR002100">
    <property type="entry name" value="TF_MADSbox"/>
</dbReference>
<evidence type="ECO:0000256" key="2">
    <source>
        <dbReference type="ARBA" id="ARBA00023015"/>
    </source>
</evidence>
<dbReference type="PROSITE" id="PS50066">
    <property type="entry name" value="MADS_BOX_2"/>
    <property type="match status" value="1"/>
</dbReference>
<evidence type="ECO:0000256" key="4">
    <source>
        <dbReference type="ARBA" id="ARBA00023163"/>
    </source>
</evidence>
<gene>
    <name evidence="8" type="ORF">Slati_4331900</name>
</gene>
<evidence type="ECO:0000256" key="3">
    <source>
        <dbReference type="ARBA" id="ARBA00023125"/>
    </source>
</evidence>
<dbReference type="FunFam" id="3.40.1810.10:FF:000006">
    <property type="entry name" value="Agamous-like MADS-box protein AGL62"/>
    <property type="match status" value="1"/>
</dbReference>
<accession>A0AAW2SN18</accession>
<dbReference type="PANTHER" id="PTHR11945:SF779">
    <property type="entry name" value="AGAMOUS-LIKE MADS-BOX PROTEIN AGL61"/>
    <property type="match status" value="1"/>
</dbReference>
<dbReference type="PRINTS" id="PR00404">
    <property type="entry name" value="MADSDOMAIN"/>
</dbReference>
<dbReference type="Pfam" id="PF00319">
    <property type="entry name" value="SRF-TF"/>
    <property type="match status" value="1"/>
</dbReference>
<reference evidence="8" key="2">
    <citation type="journal article" date="2024" name="Plant">
        <title>Genomic evolution and insights into agronomic trait innovations of Sesamum species.</title>
        <authorList>
            <person name="Miao H."/>
            <person name="Wang L."/>
            <person name="Qu L."/>
            <person name="Liu H."/>
            <person name="Sun Y."/>
            <person name="Le M."/>
            <person name="Wang Q."/>
            <person name="Wei S."/>
            <person name="Zheng Y."/>
            <person name="Lin W."/>
            <person name="Duan Y."/>
            <person name="Cao H."/>
            <person name="Xiong S."/>
            <person name="Wang X."/>
            <person name="Wei L."/>
            <person name="Li C."/>
            <person name="Ma Q."/>
            <person name="Ju M."/>
            <person name="Zhao R."/>
            <person name="Li G."/>
            <person name="Mu C."/>
            <person name="Tian Q."/>
            <person name="Mei H."/>
            <person name="Zhang T."/>
            <person name="Gao T."/>
            <person name="Zhang H."/>
        </authorList>
    </citation>
    <scope>NUCLEOTIDE SEQUENCE</scope>
    <source>
        <strain evidence="8">KEN1</strain>
    </source>
</reference>
<evidence type="ECO:0000259" key="7">
    <source>
        <dbReference type="PROSITE" id="PS50066"/>
    </source>
</evidence>
<dbReference type="PANTHER" id="PTHR11945">
    <property type="entry name" value="MADS BOX PROTEIN"/>
    <property type="match status" value="1"/>
</dbReference>
<comment type="caution">
    <text evidence="8">The sequence shown here is derived from an EMBL/GenBank/DDBJ whole genome shotgun (WGS) entry which is preliminary data.</text>
</comment>
<dbReference type="GO" id="GO:0046983">
    <property type="term" value="F:protein dimerization activity"/>
    <property type="evidence" value="ECO:0007669"/>
    <property type="project" value="InterPro"/>
</dbReference>
<evidence type="ECO:0000256" key="5">
    <source>
        <dbReference type="ARBA" id="ARBA00023242"/>
    </source>
</evidence>
<dbReference type="EMBL" id="JACGWN010000016">
    <property type="protein sequence ID" value="KAL0393657.1"/>
    <property type="molecule type" value="Genomic_DNA"/>
</dbReference>
<dbReference type="SUPFAM" id="SSF55455">
    <property type="entry name" value="SRF-like"/>
    <property type="match status" value="1"/>
</dbReference>
<dbReference type="GO" id="GO:0000978">
    <property type="term" value="F:RNA polymerase II cis-regulatory region sequence-specific DNA binding"/>
    <property type="evidence" value="ECO:0007669"/>
    <property type="project" value="TreeGrafter"/>
</dbReference>
<feature type="region of interest" description="Disordered" evidence="6">
    <location>
        <begin position="78"/>
        <end position="108"/>
    </location>
</feature>
<comment type="subcellular location">
    <subcellularLocation>
        <location evidence="1">Nucleus</location>
    </subcellularLocation>
</comment>
<organism evidence="8">
    <name type="scientific">Sesamum latifolium</name>
    <dbReference type="NCBI Taxonomy" id="2727402"/>
    <lineage>
        <taxon>Eukaryota</taxon>
        <taxon>Viridiplantae</taxon>
        <taxon>Streptophyta</taxon>
        <taxon>Embryophyta</taxon>
        <taxon>Tracheophyta</taxon>
        <taxon>Spermatophyta</taxon>
        <taxon>Magnoliopsida</taxon>
        <taxon>eudicotyledons</taxon>
        <taxon>Gunneridae</taxon>
        <taxon>Pentapetalae</taxon>
        <taxon>asterids</taxon>
        <taxon>lamiids</taxon>
        <taxon>Lamiales</taxon>
        <taxon>Pedaliaceae</taxon>
        <taxon>Sesamum</taxon>
    </lineage>
</organism>
<keyword evidence="3" id="KW-0238">DNA-binding</keyword>
<dbReference type="GO" id="GO:0000981">
    <property type="term" value="F:DNA-binding transcription factor activity, RNA polymerase II-specific"/>
    <property type="evidence" value="ECO:0007669"/>
    <property type="project" value="TreeGrafter"/>
</dbReference>
<sequence>MVRRRVEIKPIQDKSKRHTTFTKRRSGLFKKAQELCGLCGGEGAVITFSKAGNVFGFGHPSVEHVVSRYLADPNSTLVTEDEDSRVEECLHGSGGGNEKEEDKAPPLTETETRIAEALANHQPAWDVTVRNLGLSELHELEAAVREIKSMVASRAAEEEAAAAAGI</sequence>
<dbReference type="Gene3D" id="3.40.1810.10">
    <property type="entry name" value="Transcription factor, MADS-box"/>
    <property type="match status" value="1"/>
</dbReference>
<name>A0AAW2SN18_9LAMI</name>
<dbReference type="InterPro" id="IPR036879">
    <property type="entry name" value="TF_MADSbox_sf"/>
</dbReference>
<evidence type="ECO:0000256" key="1">
    <source>
        <dbReference type="ARBA" id="ARBA00004123"/>
    </source>
</evidence>
<keyword evidence="5" id="KW-0539">Nucleus</keyword>
<dbReference type="AlphaFoldDB" id="A0AAW2SN18"/>